<dbReference type="Proteomes" id="UP000185904">
    <property type="component" value="Unassembled WGS sequence"/>
</dbReference>
<dbReference type="GO" id="GO:0016298">
    <property type="term" value="F:lipase activity"/>
    <property type="evidence" value="ECO:0007669"/>
    <property type="project" value="InterPro"/>
</dbReference>
<sequence>MRPLEPHLSANIFLHVPPLRQKQKQQQQQQRPWATRMVGRRKSGRTLVFFIPGNPGLIGYYRPFLALVVQGLRGGREDESGDGRVGGKEAVIAGFSLGGFDVDEVIDDDAEAGESWRNDENVRKGGKGVQQEEEEEEVGGGGSGSARDAKDHEDGDRSDEEDTTPVQRFRGPAGEDKELLYPPSFSPESFHDERHEKRRERYPTTQGPRKVYTLREQIALTYARVEYLVQRLQDRKSPSTHISEQEPVQVVLIGHSVGAYIALELVRLWHERHHQRQRHQHVPLDTAANPNKEGGNDDTPTLAMDSCESGTKPPPASSWAISTCILLTPTIQDIHLSPSGRVATPALTYLPFLPSLAHTLLHTVLLKLLPSMLFAALVSRLTGMRAGSHGFETTIAFLKSTQGVKQALFMARGEMDEIRRGTWGQEVWAASHNHSHSDSWNAEDECGTSTSSPRLFFWFAKKDHWVADVTKEAIFQRKPADVGVQRDCFARHRTNMELSETEEDFMEDQTGSTTRQAPRIRILETERLAHAWCLDQSEFVARRVSSWLREVLDAGGDGRPYYQ</sequence>
<evidence type="ECO:0000256" key="3">
    <source>
        <dbReference type="ARBA" id="ARBA00022677"/>
    </source>
</evidence>
<dbReference type="OrthoDB" id="448051at2759"/>
<protein>
    <submittedName>
        <fullName evidence="6">Uncharacterized protein</fullName>
    </submittedName>
</protein>
<proteinExistence type="inferred from homology"/>
<dbReference type="Gene3D" id="3.40.50.1820">
    <property type="entry name" value="alpha/beta hydrolase"/>
    <property type="match status" value="1"/>
</dbReference>
<feature type="region of interest" description="Disordered" evidence="5">
    <location>
        <begin position="276"/>
        <end position="315"/>
    </location>
</feature>
<evidence type="ECO:0000313" key="6">
    <source>
        <dbReference type="EMBL" id="OAL35587.1"/>
    </source>
</evidence>
<feature type="compositionally biased region" description="Basic and acidic residues" evidence="5">
    <location>
        <begin position="114"/>
        <end position="123"/>
    </location>
</feature>
<dbReference type="AlphaFoldDB" id="A0A178D1Q4"/>
<dbReference type="GO" id="GO:0005811">
    <property type="term" value="C:lipid droplet"/>
    <property type="evidence" value="ECO:0007669"/>
    <property type="project" value="UniProtKB-SubCell"/>
</dbReference>
<gene>
    <name evidence="6" type="ORF">AYO20_05206</name>
</gene>
<dbReference type="GeneID" id="34588623"/>
<dbReference type="RefSeq" id="XP_022500599.1">
    <property type="nucleotide sequence ID" value="XM_022643500.1"/>
</dbReference>
<evidence type="ECO:0000256" key="2">
    <source>
        <dbReference type="ARBA" id="ARBA00008300"/>
    </source>
</evidence>
<feature type="region of interest" description="Disordered" evidence="5">
    <location>
        <begin position="111"/>
        <end position="206"/>
    </location>
</feature>
<dbReference type="InterPro" id="IPR019363">
    <property type="entry name" value="LDAH"/>
</dbReference>
<name>A0A178D1Q4_9EURO</name>
<keyword evidence="7" id="KW-1185">Reference proteome</keyword>
<dbReference type="InterPro" id="IPR029058">
    <property type="entry name" value="AB_hydrolase_fold"/>
</dbReference>
<comment type="subcellular location">
    <subcellularLocation>
        <location evidence="1">Lipid droplet</location>
    </subcellularLocation>
</comment>
<comment type="similarity">
    <text evidence="2">Belongs to the AB hydrolase superfamily. LDAH family.</text>
</comment>
<keyword evidence="4" id="KW-0378">Hydrolase</keyword>
<dbReference type="SUPFAM" id="SSF53474">
    <property type="entry name" value="alpha/beta-Hydrolases"/>
    <property type="match status" value="2"/>
</dbReference>
<dbReference type="Pfam" id="PF10230">
    <property type="entry name" value="LIDHydrolase"/>
    <property type="match status" value="2"/>
</dbReference>
<accession>A0A178D1Q4</accession>
<dbReference type="PANTHER" id="PTHR13390:SF0">
    <property type="entry name" value="LIPID DROPLET-ASSOCIATED HYDROLASE"/>
    <property type="match status" value="1"/>
</dbReference>
<feature type="compositionally biased region" description="Basic and acidic residues" evidence="5">
    <location>
        <begin position="189"/>
        <end position="202"/>
    </location>
</feature>
<dbReference type="PANTHER" id="PTHR13390">
    <property type="entry name" value="LIPASE"/>
    <property type="match status" value="1"/>
</dbReference>
<dbReference type="EMBL" id="LVCJ01000029">
    <property type="protein sequence ID" value="OAL35587.1"/>
    <property type="molecule type" value="Genomic_DNA"/>
</dbReference>
<evidence type="ECO:0000256" key="4">
    <source>
        <dbReference type="ARBA" id="ARBA00022801"/>
    </source>
</evidence>
<evidence type="ECO:0000313" key="7">
    <source>
        <dbReference type="Proteomes" id="UP000185904"/>
    </source>
</evidence>
<organism evidence="6 7">
    <name type="scientific">Fonsecaea nubica</name>
    <dbReference type="NCBI Taxonomy" id="856822"/>
    <lineage>
        <taxon>Eukaryota</taxon>
        <taxon>Fungi</taxon>
        <taxon>Dikarya</taxon>
        <taxon>Ascomycota</taxon>
        <taxon>Pezizomycotina</taxon>
        <taxon>Eurotiomycetes</taxon>
        <taxon>Chaetothyriomycetidae</taxon>
        <taxon>Chaetothyriales</taxon>
        <taxon>Herpotrichiellaceae</taxon>
        <taxon>Fonsecaea</taxon>
    </lineage>
</organism>
<evidence type="ECO:0000256" key="1">
    <source>
        <dbReference type="ARBA" id="ARBA00004502"/>
    </source>
</evidence>
<evidence type="ECO:0000256" key="5">
    <source>
        <dbReference type="SAM" id="MobiDB-lite"/>
    </source>
</evidence>
<dbReference type="GO" id="GO:0019915">
    <property type="term" value="P:lipid storage"/>
    <property type="evidence" value="ECO:0007669"/>
    <property type="project" value="InterPro"/>
</dbReference>
<reference evidence="6 7" key="1">
    <citation type="submission" date="2016-03" db="EMBL/GenBank/DDBJ databases">
        <title>The draft genome sequence of Fonsecaea nubica causative agent of cutaneous subcutaneous infection in human host.</title>
        <authorList>
            <person name="Costa F."/>
            <person name="Sybren D.H."/>
            <person name="Raittz R.T."/>
            <person name="Weiss V.A."/>
            <person name="Leao A.C."/>
            <person name="Gomes R."/>
            <person name="De Souza E.M."/>
            <person name="Pedrosa F.O."/>
            <person name="Steffens M.B."/>
            <person name="Bombassaro A."/>
            <person name="Tadra-Sfeir M.Z."/>
            <person name="Moreno L.F."/>
            <person name="Najafzadeh M.J."/>
            <person name="Felipe M.S."/>
            <person name="Teixeira M."/>
            <person name="Sun J."/>
            <person name="Xi L."/>
            <person name="Castro M.A."/>
            <person name="Vicente V.A."/>
        </authorList>
    </citation>
    <scope>NUCLEOTIDE SEQUENCE [LARGE SCALE GENOMIC DNA]</scope>
    <source>
        <strain evidence="6 7">CBS 269.64</strain>
    </source>
</reference>
<keyword evidence="3" id="KW-0551">Lipid droplet</keyword>
<comment type="caution">
    <text evidence="6">The sequence shown here is derived from an EMBL/GenBank/DDBJ whole genome shotgun (WGS) entry which is preliminary data.</text>
</comment>